<reference evidence="3 4" key="1">
    <citation type="submission" date="2020-08" db="EMBL/GenBank/DDBJ databases">
        <title>Functional genomics of gut bacteria from endangered species of beetles.</title>
        <authorList>
            <person name="Carlos-Shanley C."/>
        </authorList>
    </citation>
    <scope>NUCLEOTIDE SEQUENCE [LARGE SCALE GENOMIC DNA]</scope>
    <source>
        <strain evidence="3 4">S00179</strain>
    </source>
</reference>
<evidence type="ECO:0000256" key="2">
    <source>
        <dbReference type="ARBA" id="ARBA00022649"/>
    </source>
</evidence>
<evidence type="ECO:0000256" key="1">
    <source>
        <dbReference type="ARBA" id="ARBA00006226"/>
    </source>
</evidence>
<name>A0A7W7KHT5_PSENT</name>
<dbReference type="Pfam" id="PF05016">
    <property type="entry name" value="ParE_toxin"/>
    <property type="match status" value="1"/>
</dbReference>
<dbReference type="EMBL" id="JACHLI010000004">
    <property type="protein sequence ID" value="MBB4862528.1"/>
    <property type="molecule type" value="Genomic_DNA"/>
</dbReference>
<dbReference type="AlphaFoldDB" id="A0A7W7KHT5"/>
<comment type="similarity">
    <text evidence="1">Belongs to the RelE toxin family.</text>
</comment>
<accession>A0A7W7KHT5</accession>
<organism evidence="3 4">
    <name type="scientific">Pseudomonas nitroreducens</name>
    <dbReference type="NCBI Taxonomy" id="46680"/>
    <lineage>
        <taxon>Bacteria</taxon>
        <taxon>Pseudomonadati</taxon>
        <taxon>Pseudomonadota</taxon>
        <taxon>Gammaproteobacteria</taxon>
        <taxon>Pseudomonadales</taxon>
        <taxon>Pseudomonadaceae</taxon>
        <taxon>Pseudomonas</taxon>
    </lineage>
</organism>
<evidence type="ECO:0000313" key="3">
    <source>
        <dbReference type="EMBL" id="MBB4862528.1"/>
    </source>
</evidence>
<dbReference type="InterPro" id="IPR007712">
    <property type="entry name" value="RelE/ParE_toxin"/>
</dbReference>
<keyword evidence="2" id="KW-1277">Toxin-antitoxin system</keyword>
<sequence>MSSATSDLLYRLAFNQSALKEWKKLKGPVKEQFIRKLDERLRNPHVPSARLHGPINRYKIKLASAGYRLVYEVFDDKVVVLVIAVGKREGGAVYESARKR</sequence>
<dbReference type="Gene3D" id="3.30.2310.20">
    <property type="entry name" value="RelE-like"/>
    <property type="match status" value="1"/>
</dbReference>
<dbReference type="Proteomes" id="UP000566995">
    <property type="component" value="Unassembled WGS sequence"/>
</dbReference>
<dbReference type="PANTHER" id="PTHR35601:SF1">
    <property type="entry name" value="TOXIN RELE"/>
    <property type="match status" value="1"/>
</dbReference>
<proteinExistence type="inferred from homology"/>
<dbReference type="InterPro" id="IPR035093">
    <property type="entry name" value="RelE/ParE_toxin_dom_sf"/>
</dbReference>
<protein>
    <submittedName>
        <fullName evidence="3">mRNA interferase RelE/StbE</fullName>
    </submittedName>
</protein>
<dbReference type="SUPFAM" id="SSF143011">
    <property type="entry name" value="RelE-like"/>
    <property type="match status" value="1"/>
</dbReference>
<evidence type="ECO:0000313" key="4">
    <source>
        <dbReference type="Proteomes" id="UP000566995"/>
    </source>
</evidence>
<gene>
    <name evidence="3" type="ORF">HNP46_001372</name>
</gene>
<comment type="caution">
    <text evidence="3">The sequence shown here is derived from an EMBL/GenBank/DDBJ whole genome shotgun (WGS) entry which is preliminary data.</text>
</comment>
<dbReference type="PANTHER" id="PTHR35601">
    <property type="entry name" value="TOXIN RELE"/>
    <property type="match status" value="1"/>
</dbReference>